<organism evidence="1 2">
    <name type="scientific">Citrus sinensis</name>
    <name type="common">Sweet orange</name>
    <name type="synonym">Citrus aurantium var. sinensis</name>
    <dbReference type="NCBI Taxonomy" id="2711"/>
    <lineage>
        <taxon>Eukaryota</taxon>
        <taxon>Viridiplantae</taxon>
        <taxon>Streptophyta</taxon>
        <taxon>Embryophyta</taxon>
        <taxon>Tracheophyta</taxon>
        <taxon>Spermatophyta</taxon>
        <taxon>Magnoliopsida</taxon>
        <taxon>eudicotyledons</taxon>
        <taxon>Gunneridae</taxon>
        <taxon>Pentapetalae</taxon>
        <taxon>rosids</taxon>
        <taxon>malvids</taxon>
        <taxon>Sapindales</taxon>
        <taxon>Rutaceae</taxon>
        <taxon>Aurantioideae</taxon>
        <taxon>Citrus</taxon>
    </lineage>
</organism>
<name>A0ACB8LWF7_CITSI</name>
<dbReference type="EMBL" id="CM039172">
    <property type="protein sequence ID" value="KAH9777716.1"/>
    <property type="molecule type" value="Genomic_DNA"/>
</dbReference>
<accession>A0ACB8LWF7</accession>
<gene>
    <name evidence="1" type="ORF">KPL71_007115</name>
</gene>
<reference evidence="2" key="1">
    <citation type="journal article" date="2023" name="Hortic. Res.">
        <title>A chromosome-level phased genome enabling allele-level studies in sweet orange: a case study on citrus Huanglongbing tolerance.</title>
        <authorList>
            <person name="Wu B."/>
            <person name="Yu Q."/>
            <person name="Deng Z."/>
            <person name="Duan Y."/>
            <person name="Luo F."/>
            <person name="Gmitter F. Jr."/>
        </authorList>
    </citation>
    <scope>NUCLEOTIDE SEQUENCE [LARGE SCALE GENOMIC DNA]</scope>
    <source>
        <strain evidence="2">cv. Valencia</strain>
    </source>
</reference>
<dbReference type="Proteomes" id="UP000829398">
    <property type="component" value="Chromosome 3"/>
</dbReference>
<protein>
    <submittedName>
        <fullName evidence="1">Protein HAPLESS 2</fullName>
    </submittedName>
</protein>
<evidence type="ECO:0000313" key="1">
    <source>
        <dbReference type="EMBL" id="KAH9777716.1"/>
    </source>
</evidence>
<evidence type="ECO:0000313" key="2">
    <source>
        <dbReference type="Proteomes" id="UP000829398"/>
    </source>
</evidence>
<sequence>MRTVRIPPVLTVNKTASYAVYELTYIRDVPYKPQEFYMKTRKCEPDAGADVVKICERQPICCPCGPQRRIPSSCGNVFDKLLKGKANTAHCLRFPGDWFHVFGIGQRSIGFSVRIEVKTGSKVSEVTVGPENKTATSADNFLKVNLIGDFVGYTNIPSFEEFYLVIPRQGGPGQPQDLGGNFSMWMLLERTRFTLDGLECNKIGVSYEAFNGQPSFCSSPFWSCLHNQLWNYREADQNRINRNQLPLYGVEGRFERMNQHPVMFPKIADWIWKEVLLFGWLNTLILVQNAGSHSFSIGVTEVLNSNLLIELRADDIEYVYQRSPGKIISVIIPTFEALTQFGVATITTQNTGEVEASYSLTFDCSTGVTLMEEQYFIIKPKETSIRSFKIYPTTNQAAKYTCSAILKDSDFSEVDRAECQFSTMATVLDNGSQITPFQPPKSSINDFFESIESIGKKLWEGLRDFITGKACRRKCSSFFDFSCHIQYICLSWLVLFGLVLAIFPTVLVLLWLLHQKGLFDPLYDWWDDHFQSDNQRIRDFRSRRIDVDHPHVHVRKHHKQEGRHHKLEARRRRCGIHSDHKHKHSDRDTDYYYYLHHVQKDKHKHGRSKNSSVMQQLYLDTGKNDHIGHHRRRKFRESS</sequence>
<keyword evidence="2" id="KW-1185">Reference proteome</keyword>
<comment type="caution">
    <text evidence="1">The sequence shown here is derived from an EMBL/GenBank/DDBJ whole genome shotgun (WGS) entry which is preliminary data.</text>
</comment>
<proteinExistence type="predicted"/>